<gene>
    <name evidence="1" type="ORF">SAMN04487991_0555</name>
</gene>
<dbReference type="STRING" id="588602.SAMN04487991_0555"/>
<sequence>MGFSDESRHSCFIMPEITSRLCLSSLSLATGLLALSLAAPLRAEPVFEKTGWIGLGAASGQDEEFWLGGDTSWATTGDGLGLSFGGFGTVGRDHETYAALTYSLSDGNRIALGNPRPAFDLFARPQISDVLLPEALSRSATGFSRLTDGTLTKNDYLPYGLSYGGAEMAVSLHYVEDYDVTVLSAGGSWALNNWRLESAVELVEGDGRAANAKLQGSVALGPGTFTGSLFYNEANDAPGAVEMAYRHPLNDRIALTELVSVPFEAPEDGVALLGANVYLRGSASLDLSAGYSGGADGGDGLAGAALRLDF</sequence>
<organism evidence="1 2">
    <name type="scientific">Celeribacter neptunius</name>
    <dbReference type="NCBI Taxonomy" id="588602"/>
    <lineage>
        <taxon>Bacteria</taxon>
        <taxon>Pseudomonadati</taxon>
        <taxon>Pseudomonadota</taxon>
        <taxon>Alphaproteobacteria</taxon>
        <taxon>Rhodobacterales</taxon>
        <taxon>Roseobacteraceae</taxon>
        <taxon>Celeribacter</taxon>
    </lineage>
</organism>
<evidence type="ECO:0008006" key="3">
    <source>
        <dbReference type="Google" id="ProtNLM"/>
    </source>
</evidence>
<protein>
    <recommendedName>
        <fullName evidence="3">Porin</fullName>
    </recommendedName>
</protein>
<evidence type="ECO:0000313" key="2">
    <source>
        <dbReference type="Proteomes" id="UP000199630"/>
    </source>
</evidence>
<reference evidence="2" key="1">
    <citation type="submission" date="2016-10" db="EMBL/GenBank/DDBJ databases">
        <authorList>
            <person name="Varghese N."/>
            <person name="Submissions S."/>
        </authorList>
    </citation>
    <scope>NUCLEOTIDE SEQUENCE [LARGE SCALE GENOMIC DNA]</scope>
    <source>
        <strain evidence="2">DSM 26471</strain>
    </source>
</reference>
<keyword evidence="2" id="KW-1185">Reference proteome</keyword>
<dbReference type="Proteomes" id="UP000199630">
    <property type="component" value="Unassembled WGS sequence"/>
</dbReference>
<dbReference type="SUPFAM" id="SSF56935">
    <property type="entry name" value="Porins"/>
    <property type="match status" value="1"/>
</dbReference>
<proteinExistence type="predicted"/>
<name>A0A1I3K336_9RHOB</name>
<accession>A0A1I3K336</accession>
<dbReference type="AlphaFoldDB" id="A0A1I3K336"/>
<dbReference type="EMBL" id="FORH01000001">
    <property type="protein sequence ID" value="SFI66836.1"/>
    <property type="molecule type" value="Genomic_DNA"/>
</dbReference>
<evidence type="ECO:0000313" key="1">
    <source>
        <dbReference type="EMBL" id="SFI66836.1"/>
    </source>
</evidence>